<proteinExistence type="predicted"/>
<protein>
    <submittedName>
        <fullName evidence="1">Uncharacterized protein</fullName>
    </submittedName>
</protein>
<dbReference type="CDD" id="cd20693">
    <property type="entry name" value="CdiI_EcoliA0-like"/>
    <property type="match status" value="1"/>
</dbReference>
<dbReference type="RefSeq" id="WP_011193124.1">
    <property type="nucleotide sequence ID" value="NC_009708.1"/>
</dbReference>
<dbReference type="Proteomes" id="UP000002412">
    <property type="component" value="Chromosome"/>
</dbReference>
<dbReference type="InterPro" id="IPR049585">
    <property type="entry name" value="CdiI_EcoliA0-like"/>
</dbReference>
<dbReference type="HOGENOM" id="CLU_139590_0_0_6"/>
<name>A0A0U1QZ10_YERP3</name>
<dbReference type="Pfam" id="PF24172">
    <property type="entry name" value="CdiI_ImmP"/>
    <property type="match status" value="1"/>
</dbReference>
<sequence length="129" mass="14852">MTLFEECKEALSADFIIVEGRLQKDAIDIFNKYPLVNGNISWSEIEYSDYEDINHLLNANSIENDNVFVFVDDVSIPIFRSNLNLLSENIHDVTALSPKLFIFNNDVILQPLFPTEMFRLGINSKKEHV</sequence>
<dbReference type="EMBL" id="CP000720">
    <property type="protein sequence ID" value="ABS48000.1"/>
    <property type="molecule type" value="Genomic_DNA"/>
</dbReference>
<evidence type="ECO:0000313" key="2">
    <source>
        <dbReference type="Proteomes" id="UP000002412"/>
    </source>
</evidence>
<reference evidence="1 2" key="1">
    <citation type="journal article" date="2007" name="PLoS Genet.">
        <title>The complete genome sequence of Yersinia pseudotuberculosis IP31758, the causative agent of Far East scarlet-like fever.</title>
        <authorList>
            <person name="Eppinger M."/>
            <person name="Rosovitz M.J."/>
            <person name="Fricke W.F."/>
            <person name="Rasko D.A."/>
            <person name="Kokorina G."/>
            <person name="Fayolle C."/>
            <person name="Lindler L.E."/>
            <person name="Carniel E."/>
            <person name="Ravel J."/>
        </authorList>
    </citation>
    <scope>NUCLEOTIDE SEQUENCE [LARGE SCALE GENOMIC DNA]</scope>
    <source>
        <strain evidence="1 2">IP 31758</strain>
    </source>
</reference>
<accession>A0A0U1QZ10</accession>
<organism evidence="1 2">
    <name type="scientific">Yersinia pseudotuberculosis serotype O:1b (strain IP 31758)</name>
    <dbReference type="NCBI Taxonomy" id="349747"/>
    <lineage>
        <taxon>Bacteria</taxon>
        <taxon>Pseudomonadati</taxon>
        <taxon>Pseudomonadota</taxon>
        <taxon>Gammaproteobacteria</taxon>
        <taxon>Enterobacterales</taxon>
        <taxon>Yersiniaceae</taxon>
        <taxon>Yersinia</taxon>
    </lineage>
</organism>
<dbReference type="KEGG" id="ypi:YpsIP31758_0520"/>
<dbReference type="AlphaFoldDB" id="A0A0U1QZ10"/>
<evidence type="ECO:0000313" key="1">
    <source>
        <dbReference type="EMBL" id="ABS48000.1"/>
    </source>
</evidence>
<gene>
    <name evidence="1" type="ordered locus">YpsIP31758_0520</name>
</gene>